<dbReference type="Proteomes" id="UP001605036">
    <property type="component" value="Unassembled WGS sequence"/>
</dbReference>
<comment type="caution">
    <text evidence="2">The sequence shown here is derived from an EMBL/GenBank/DDBJ whole genome shotgun (WGS) entry which is preliminary data.</text>
</comment>
<accession>A0ABD1Z4R5</accession>
<dbReference type="AlphaFoldDB" id="A0ABD1Z4R5"/>
<evidence type="ECO:0000313" key="3">
    <source>
        <dbReference type="Proteomes" id="UP001605036"/>
    </source>
</evidence>
<protein>
    <submittedName>
        <fullName evidence="2">Uncharacterized protein</fullName>
    </submittedName>
</protein>
<proteinExistence type="predicted"/>
<reference evidence="2 3" key="1">
    <citation type="submission" date="2024-09" db="EMBL/GenBank/DDBJ databases">
        <title>Chromosome-scale assembly of Riccia fluitans.</title>
        <authorList>
            <person name="Paukszto L."/>
            <person name="Sawicki J."/>
            <person name="Karawczyk K."/>
            <person name="Piernik-Szablinska J."/>
            <person name="Szczecinska M."/>
            <person name="Mazdziarz M."/>
        </authorList>
    </citation>
    <scope>NUCLEOTIDE SEQUENCE [LARGE SCALE GENOMIC DNA]</scope>
    <source>
        <strain evidence="2">Rf_01</strain>
        <tissue evidence="2">Aerial parts of the thallus</tissue>
    </source>
</reference>
<feature type="region of interest" description="Disordered" evidence="1">
    <location>
        <begin position="36"/>
        <end position="93"/>
    </location>
</feature>
<evidence type="ECO:0000313" key="2">
    <source>
        <dbReference type="EMBL" id="KAL2642764.1"/>
    </source>
</evidence>
<sequence>MGNCIGRYPAQDRRGRTRTNMECQNVPGAEVEWPWIEGTDEASSRSHRKTNRRQPLVPQAGTVQTETVKGGTKKGNSDEGCKRLMGQEQTQSQ</sequence>
<organism evidence="2 3">
    <name type="scientific">Riccia fluitans</name>
    <dbReference type="NCBI Taxonomy" id="41844"/>
    <lineage>
        <taxon>Eukaryota</taxon>
        <taxon>Viridiplantae</taxon>
        <taxon>Streptophyta</taxon>
        <taxon>Embryophyta</taxon>
        <taxon>Marchantiophyta</taxon>
        <taxon>Marchantiopsida</taxon>
        <taxon>Marchantiidae</taxon>
        <taxon>Marchantiales</taxon>
        <taxon>Ricciaceae</taxon>
        <taxon>Riccia</taxon>
    </lineage>
</organism>
<evidence type="ECO:0000256" key="1">
    <source>
        <dbReference type="SAM" id="MobiDB-lite"/>
    </source>
</evidence>
<dbReference type="EMBL" id="JBHFFA010000002">
    <property type="protein sequence ID" value="KAL2642764.1"/>
    <property type="molecule type" value="Genomic_DNA"/>
</dbReference>
<keyword evidence="3" id="KW-1185">Reference proteome</keyword>
<gene>
    <name evidence="2" type="ORF">R1flu_010351</name>
</gene>
<name>A0ABD1Z4R5_9MARC</name>